<evidence type="ECO:0000256" key="4">
    <source>
        <dbReference type="ARBA" id="ARBA00022448"/>
    </source>
</evidence>
<dbReference type="RefSeq" id="WP_052546876.1">
    <property type="nucleotide sequence ID" value="NZ_JMCC02000010.1"/>
</dbReference>
<evidence type="ECO:0000256" key="9">
    <source>
        <dbReference type="ARBA" id="ARBA00022837"/>
    </source>
</evidence>
<evidence type="ECO:0000256" key="14">
    <source>
        <dbReference type="RuleBase" id="RU003923"/>
    </source>
</evidence>
<dbReference type="GO" id="GO:0015627">
    <property type="term" value="C:type II protein secretion system complex"/>
    <property type="evidence" value="ECO:0007669"/>
    <property type="project" value="InterPro"/>
</dbReference>
<dbReference type="PRINTS" id="PR00812">
    <property type="entry name" value="BCTERIALGSPF"/>
</dbReference>
<name>A0A0C2A538_9BACT</name>
<keyword evidence="5" id="KW-1003">Cell membrane</keyword>
<evidence type="ECO:0000256" key="12">
    <source>
        <dbReference type="ARBA" id="ARBA00023136"/>
    </source>
</evidence>
<sequence>MPAYAYTGLSPAGKTIKGIETADSVPALKALLKRQGVYLTAVTETTRGASGGGGGTGSGGGGREIDLGQLFDRVRPKDVAAMTRLMSTLLCAGVTLPESLLALTDQVESPRFKNVLSDVGSKVNEGSSLADALAGHPKVFSKLYINMVRAGEASGSLETVLIRIADFMDQQEELRGKVTTAMFYPMAMGLVGVGVVTLLMVKVVPGIAEMFAGQGAELPFTTRSLIAISAVISGYWWLLIMLMVGAVYGFRKWHSTPAGRELTDRVILSMPVVGGLARKIAIARFARTLSTMLASGVQLLQALDIVRSLLGNVVLEKVLTTARDEIREGAGIAPSLKRSGQFPPLVTHMIAVGERSGQLEQMLTDLANAYDRETSAAITRATAVLEPIMIVAMGGSVGFIVFAIMTPILQMNQMGGH</sequence>
<evidence type="ECO:0000256" key="13">
    <source>
        <dbReference type="ARBA" id="ARBA00030750"/>
    </source>
</evidence>
<dbReference type="NCBIfam" id="TIGR02120">
    <property type="entry name" value="GspF"/>
    <property type="match status" value="1"/>
</dbReference>
<dbReference type="Pfam" id="PF00482">
    <property type="entry name" value="T2SSF"/>
    <property type="match status" value="2"/>
</dbReference>
<organism evidence="17 18">
    <name type="scientific">Enhygromyxa salina</name>
    <dbReference type="NCBI Taxonomy" id="215803"/>
    <lineage>
        <taxon>Bacteria</taxon>
        <taxon>Pseudomonadati</taxon>
        <taxon>Myxococcota</taxon>
        <taxon>Polyangia</taxon>
        <taxon>Nannocystales</taxon>
        <taxon>Nannocystaceae</taxon>
        <taxon>Enhygromyxa</taxon>
    </lineage>
</organism>
<gene>
    <name evidence="17" type="ORF">DB30_00223</name>
</gene>
<evidence type="ECO:0000256" key="6">
    <source>
        <dbReference type="ARBA" id="ARBA00022519"/>
    </source>
</evidence>
<evidence type="ECO:0000256" key="8">
    <source>
        <dbReference type="ARBA" id="ARBA00022723"/>
    </source>
</evidence>
<feature type="domain" description="Type II secretion system protein GspF" evidence="16">
    <location>
        <begin position="83"/>
        <end position="205"/>
    </location>
</feature>
<evidence type="ECO:0000256" key="11">
    <source>
        <dbReference type="ARBA" id="ARBA00022989"/>
    </source>
</evidence>
<keyword evidence="4 14" id="KW-0813">Transport</keyword>
<feature type="transmembrane region" description="Helical" evidence="15">
    <location>
        <begin position="183"/>
        <end position="204"/>
    </location>
</feature>
<keyword evidence="12 15" id="KW-0472">Membrane</keyword>
<keyword evidence="7 14" id="KW-0812">Transmembrane</keyword>
<evidence type="ECO:0000256" key="2">
    <source>
        <dbReference type="ARBA" id="ARBA00004429"/>
    </source>
</evidence>
<evidence type="ECO:0000259" key="16">
    <source>
        <dbReference type="Pfam" id="PF00482"/>
    </source>
</evidence>
<dbReference type="PANTHER" id="PTHR30012">
    <property type="entry name" value="GENERAL SECRETION PATHWAY PROTEIN"/>
    <property type="match status" value="1"/>
</dbReference>
<dbReference type="InterPro" id="IPR011850">
    <property type="entry name" value="T2SS_GspF"/>
</dbReference>
<evidence type="ECO:0000256" key="15">
    <source>
        <dbReference type="SAM" id="Phobius"/>
    </source>
</evidence>
<dbReference type="InterPro" id="IPR042094">
    <property type="entry name" value="T2SS_GspF_sf"/>
</dbReference>
<dbReference type="InterPro" id="IPR001992">
    <property type="entry name" value="T2SS_GspF/T4SS_PilC_CS"/>
</dbReference>
<comment type="similarity">
    <text evidence="3 14">Belongs to the GSP F family.</text>
</comment>
<dbReference type="Gene3D" id="1.20.81.30">
    <property type="entry name" value="Type II secretion system (T2SS), domain F"/>
    <property type="match status" value="2"/>
</dbReference>
<dbReference type="PROSITE" id="PS00874">
    <property type="entry name" value="T2SP_F"/>
    <property type="match status" value="1"/>
</dbReference>
<feature type="transmembrane region" description="Helical" evidence="15">
    <location>
        <begin position="224"/>
        <end position="250"/>
    </location>
</feature>
<keyword evidence="8" id="KW-0479">Metal-binding</keyword>
<evidence type="ECO:0000256" key="7">
    <source>
        <dbReference type="ARBA" id="ARBA00022692"/>
    </source>
</evidence>
<dbReference type="InterPro" id="IPR003004">
    <property type="entry name" value="GspF/PilC"/>
</dbReference>
<reference evidence="17 18" key="1">
    <citation type="submission" date="2014-12" db="EMBL/GenBank/DDBJ databases">
        <title>Genome assembly of Enhygromyxa salina DSM 15201.</title>
        <authorList>
            <person name="Sharma G."/>
            <person name="Subramanian S."/>
        </authorList>
    </citation>
    <scope>NUCLEOTIDE SEQUENCE [LARGE SCALE GENOMIC DNA]</scope>
    <source>
        <strain evidence="17 18">DSM 15201</strain>
    </source>
</reference>
<dbReference type="AlphaFoldDB" id="A0A0C2A538"/>
<dbReference type="PANTHER" id="PTHR30012:SF0">
    <property type="entry name" value="TYPE II SECRETION SYSTEM PROTEIN F-RELATED"/>
    <property type="match status" value="1"/>
</dbReference>
<comment type="function">
    <text evidence="1">Component of the type II secretion system inner membrane complex required for the energy-dependent secretion of extracellular factors such as proteases and toxins from the periplasm.</text>
</comment>
<keyword evidence="9" id="KW-0106">Calcium</keyword>
<evidence type="ECO:0000313" key="17">
    <source>
        <dbReference type="EMBL" id="KIG18538.1"/>
    </source>
</evidence>
<dbReference type="InterPro" id="IPR018076">
    <property type="entry name" value="T2SS_GspF_dom"/>
</dbReference>
<proteinExistence type="inferred from homology"/>
<dbReference type="GO" id="GO:0015628">
    <property type="term" value="P:protein secretion by the type II secretion system"/>
    <property type="evidence" value="ECO:0007669"/>
    <property type="project" value="InterPro"/>
</dbReference>
<dbReference type="Proteomes" id="UP000031599">
    <property type="component" value="Unassembled WGS sequence"/>
</dbReference>
<keyword evidence="10" id="KW-0653">Protein transport</keyword>
<evidence type="ECO:0000256" key="5">
    <source>
        <dbReference type="ARBA" id="ARBA00022475"/>
    </source>
</evidence>
<comment type="subcellular location">
    <subcellularLocation>
        <location evidence="2">Cell inner membrane</location>
        <topology evidence="2">Multi-pass membrane protein</topology>
    </subcellularLocation>
    <subcellularLocation>
        <location evidence="14">Cell membrane</location>
        <topology evidence="14">Multi-pass membrane protein</topology>
    </subcellularLocation>
</comment>
<feature type="domain" description="Type II secretion system protein GspF" evidence="16">
    <location>
        <begin position="285"/>
        <end position="407"/>
    </location>
</feature>
<evidence type="ECO:0000313" key="18">
    <source>
        <dbReference type="Proteomes" id="UP000031599"/>
    </source>
</evidence>
<dbReference type="FunFam" id="1.20.81.30:FF:000001">
    <property type="entry name" value="Type II secretion system protein F"/>
    <property type="match status" value="2"/>
</dbReference>
<keyword evidence="6" id="KW-0997">Cell inner membrane</keyword>
<evidence type="ECO:0000256" key="10">
    <source>
        <dbReference type="ARBA" id="ARBA00022927"/>
    </source>
</evidence>
<dbReference type="GO" id="GO:0005886">
    <property type="term" value="C:plasma membrane"/>
    <property type="evidence" value="ECO:0007669"/>
    <property type="project" value="UniProtKB-SubCell"/>
</dbReference>
<protein>
    <recommendedName>
        <fullName evidence="13">General secretion pathway protein F</fullName>
    </recommendedName>
</protein>
<dbReference type="EMBL" id="JMCC02000010">
    <property type="protein sequence ID" value="KIG18538.1"/>
    <property type="molecule type" value="Genomic_DNA"/>
</dbReference>
<dbReference type="GO" id="GO:0046872">
    <property type="term" value="F:metal ion binding"/>
    <property type="evidence" value="ECO:0007669"/>
    <property type="project" value="UniProtKB-KW"/>
</dbReference>
<evidence type="ECO:0000256" key="1">
    <source>
        <dbReference type="ARBA" id="ARBA00002684"/>
    </source>
</evidence>
<accession>A0A0C2A538</accession>
<evidence type="ECO:0000256" key="3">
    <source>
        <dbReference type="ARBA" id="ARBA00005745"/>
    </source>
</evidence>
<comment type="caution">
    <text evidence="17">The sequence shown here is derived from an EMBL/GenBank/DDBJ whole genome shotgun (WGS) entry which is preliminary data.</text>
</comment>
<keyword evidence="11 15" id="KW-1133">Transmembrane helix</keyword>
<feature type="transmembrane region" description="Helical" evidence="15">
    <location>
        <begin position="388"/>
        <end position="409"/>
    </location>
</feature>